<dbReference type="EMBL" id="JABXXQ010000522">
    <property type="protein sequence ID" value="NVN31847.1"/>
    <property type="molecule type" value="Genomic_DNA"/>
</dbReference>
<dbReference type="SUPFAM" id="SSF52833">
    <property type="entry name" value="Thioredoxin-like"/>
    <property type="match status" value="1"/>
</dbReference>
<evidence type="ECO:0000313" key="3">
    <source>
        <dbReference type="EMBL" id="NVN31847.1"/>
    </source>
</evidence>
<evidence type="ECO:0000313" key="4">
    <source>
        <dbReference type="Proteomes" id="UP000565205"/>
    </source>
</evidence>
<dbReference type="Gene3D" id="3.40.30.10">
    <property type="entry name" value="Glutaredoxin"/>
    <property type="match status" value="1"/>
</dbReference>
<name>A0A850P1B5_9PROT</name>
<protein>
    <submittedName>
        <fullName evidence="3">Thioredoxin family protein</fullName>
    </submittedName>
</protein>
<gene>
    <name evidence="3" type="ORF">HUK83_16090</name>
</gene>
<dbReference type="PROSITE" id="PS51352">
    <property type="entry name" value="THIOREDOXIN_2"/>
    <property type="match status" value="1"/>
</dbReference>
<dbReference type="AlphaFoldDB" id="A0A850P1B5"/>
<reference evidence="3 4" key="1">
    <citation type="submission" date="2020-06" db="EMBL/GenBank/DDBJ databases">
        <title>Description of novel acetic acid bacteria.</title>
        <authorList>
            <person name="Sombolestani A."/>
        </authorList>
    </citation>
    <scope>NUCLEOTIDE SEQUENCE [LARGE SCALE GENOMIC DNA]</scope>
    <source>
        <strain evidence="3 4">LMG 26838</strain>
    </source>
</reference>
<dbReference type="RefSeq" id="WP_176626428.1">
    <property type="nucleotide sequence ID" value="NZ_JABXXQ010000522.1"/>
</dbReference>
<feature type="region of interest" description="Disordered" evidence="1">
    <location>
        <begin position="1"/>
        <end position="20"/>
    </location>
</feature>
<organism evidence="3 4">
    <name type="scientific">Endobacter medicaginis</name>
    <dbReference type="NCBI Taxonomy" id="1181271"/>
    <lineage>
        <taxon>Bacteria</taxon>
        <taxon>Pseudomonadati</taxon>
        <taxon>Pseudomonadota</taxon>
        <taxon>Alphaproteobacteria</taxon>
        <taxon>Acetobacterales</taxon>
        <taxon>Acetobacteraceae</taxon>
        <taxon>Endobacter</taxon>
    </lineage>
</organism>
<proteinExistence type="predicted"/>
<feature type="domain" description="Thioredoxin" evidence="2">
    <location>
        <begin position="1"/>
        <end position="142"/>
    </location>
</feature>
<dbReference type="InterPro" id="IPR036249">
    <property type="entry name" value="Thioredoxin-like_sf"/>
</dbReference>
<feature type="non-terminal residue" evidence="3">
    <location>
        <position position="1"/>
    </location>
</feature>
<dbReference type="Pfam" id="PF13899">
    <property type="entry name" value="Thioredoxin_7"/>
    <property type="match status" value="1"/>
</dbReference>
<accession>A0A850P1B5</accession>
<sequence>RAAVTAPQVPAGQSKPVTAPYDTTADAHKAVDTAFARAKAEHKTVLIDFGGNWCPDCRILAGVMANPALAPWIEQHFVVVKVDVGRYDRNMDLEAKYGGAAKGVPAVIAVTPEGKILNPDDTRALADARSMSDQAVADKLAGWAPG</sequence>
<evidence type="ECO:0000256" key="1">
    <source>
        <dbReference type="SAM" id="MobiDB-lite"/>
    </source>
</evidence>
<evidence type="ECO:0000259" key="2">
    <source>
        <dbReference type="PROSITE" id="PS51352"/>
    </source>
</evidence>
<comment type="caution">
    <text evidence="3">The sequence shown here is derived from an EMBL/GenBank/DDBJ whole genome shotgun (WGS) entry which is preliminary data.</text>
</comment>
<dbReference type="InterPro" id="IPR013766">
    <property type="entry name" value="Thioredoxin_domain"/>
</dbReference>
<dbReference type="Proteomes" id="UP000565205">
    <property type="component" value="Unassembled WGS sequence"/>
</dbReference>